<dbReference type="SUPFAM" id="SSF53613">
    <property type="entry name" value="Ribokinase-like"/>
    <property type="match status" value="1"/>
</dbReference>
<evidence type="ECO:0000256" key="10">
    <source>
        <dbReference type="ARBA" id="ARBA00022977"/>
    </source>
</evidence>
<dbReference type="EMBL" id="BMNL01000002">
    <property type="protein sequence ID" value="GGP20177.1"/>
    <property type="molecule type" value="Genomic_DNA"/>
</dbReference>
<dbReference type="CDD" id="cd01170">
    <property type="entry name" value="THZ_kinase"/>
    <property type="match status" value="1"/>
</dbReference>
<comment type="caution">
    <text evidence="12">The sequence shown here is derived from an EMBL/GenBank/DDBJ whole genome shotgun (WGS) entry which is preliminary data.</text>
</comment>
<evidence type="ECO:0000256" key="3">
    <source>
        <dbReference type="ARBA" id="ARBA00004868"/>
    </source>
</evidence>
<comment type="catalytic activity">
    <reaction evidence="1 11">
        <text>5-(2-hydroxyethyl)-4-methylthiazole + ATP = 4-methyl-5-(2-phosphooxyethyl)-thiazole + ADP + H(+)</text>
        <dbReference type="Rhea" id="RHEA:24212"/>
        <dbReference type="ChEBI" id="CHEBI:15378"/>
        <dbReference type="ChEBI" id="CHEBI:17957"/>
        <dbReference type="ChEBI" id="CHEBI:30616"/>
        <dbReference type="ChEBI" id="CHEBI:58296"/>
        <dbReference type="ChEBI" id="CHEBI:456216"/>
        <dbReference type="EC" id="2.7.1.50"/>
    </reaction>
</comment>
<keyword evidence="10 11" id="KW-0784">Thiamine biosynthesis</keyword>
<dbReference type="OrthoDB" id="214286at2157"/>
<dbReference type="AlphaFoldDB" id="A0A830GTE7"/>
<keyword evidence="7 11" id="KW-0418">Kinase</keyword>
<feature type="binding site" evidence="11">
    <location>
        <position position="45"/>
    </location>
    <ligand>
        <name>substrate</name>
    </ligand>
</feature>
<dbReference type="HAMAP" id="MF_00228">
    <property type="entry name" value="Thz_kinase"/>
    <property type="match status" value="1"/>
</dbReference>
<evidence type="ECO:0000256" key="5">
    <source>
        <dbReference type="ARBA" id="ARBA00022723"/>
    </source>
</evidence>
<feature type="binding site" evidence="11">
    <location>
        <position position="165"/>
    </location>
    <ligand>
        <name>ATP</name>
        <dbReference type="ChEBI" id="CHEBI:30616"/>
    </ligand>
</feature>
<dbReference type="GO" id="GO:0004417">
    <property type="term" value="F:hydroxyethylthiazole kinase activity"/>
    <property type="evidence" value="ECO:0007669"/>
    <property type="project" value="UniProtKB-UniRule"/>
</dbReference>
<dbReference type="GO" id="GO:0009228">
    <property type="term" value="P:thiamine biosynthetic process"/>
    <property type="evidence" value="ECO:0007669"/>
    <property type="project" value="UniProtKB-KW"/>
</dbReference>
<evidence type="ECO:0000256" key="4">
    <source>
        <dbReference type="ARBA" id="ARBA00022679"/>
    </source>
</evidence>
<evidence type="ECO:0000256" key="1">
    <source>
        <dbReference type="ARBA" id="ARBA00001771"/>
    </source>
</evidence>
<dbReference type="InterPro" id="IPR029056">
    <property type="entry name" value="Ribokinase-like"/>
</dbReference>
<evidence type="ECO:0000256" key="2">
    <source>
        <dbReference type="ARBA" id="ARBA00001946"/>
    </source>
</evidence>
<reference evidence="12" key="2">
    <citation type="submission" date="2020-09" db="EMBL/GenBank/DDBJ databases">
        <authorList>
            <person name="Sun Q."/>
            <person name="Ohkuma M."/>
        </authorList>
    </citation>
    <scope>NUCLEOTIDE SEQUENCE</scope>
    <source>
        <strain evidence="12">JCM 10088</strain>
    </source>
</reference>
<dbReference type="NCBIfam" id="NF006830">
    <property type="entry name" value="PRK09355.1"/>
    <property type="match status" value="1"/>
</dbReference>
<evidence type="ECO:0000313" key="12">
    <source>
        <dbReference type="EMBL" id="GGP20177.1"/>
    </source>
</evidence>
<keyword evidence="9 11" id="KW-0460">Magnesium</keyword>
<protein>
    <recommendedName>
        <fullName evidence="11">Hydroxyethylthiazole kinase</fullName>
        <ecNumber evidence="11">2.7.1.50</ecNumber>
    </recommendedName>
    <alternativeName>
        <fullName evidence="11">4-methyl-5-beta-hydroxyethylthiazole kinase</fullName>
        <shortName evidence="11">TH kinase</shortName>
        <shortName evidence="11">Thz kinase</shortName>
    </alternativeName>
</protein>
<dbReference type="Proteomes" id="UP000610960">
    <property type="component" value="Unassembled WGS sequence"/>
</dbReference>
<organism evidence="12 13">
    <name type="scientific">Thermocladium modestius</name>
    <dbReference type="NCBI Taxonomy" id="62609"/>
    <lineage>
        <taxon>Archaea</taxon>
        <taxon>Thermoproteota</taxon>
        <taxon>Thermoprotei</taxon>
        <taxon>Thermoproteales</taxon>
        <taxon>Thermoproteaceae</taxon>
        <taxon>Thermocladium</taxon>
    </lineage>
</organism>
<dbReference type="RefSeq" id="WP_188596087.1">
    <property type="nucleotide sequence ID" value="NZ_BMNL01000002.1"/>
</dbReference>
<feature type="binding site" evidence="11">
    <location>
        <position position="192"/>
    </location>
    <ligand>
        <name>substrate</name>
    </ligand>
</feature>
<name>A0A830GTE7_9CREN</name>
<keyword evidence="5 11" id="KW-0479">Metal-binding</keyword>
<gene>
    <name evidence="11" type="primary">thiM</name>
    <name evidence="12" type="ORF">GCM10007981_07200</name>
</gene>
<dbReference type="PRINTS" id="PR01099">
    <property type="entry name" value="HYETHTZKNASE"/>
</dbReference>
<dbReference type="Gene3D" id="3.40.1190.20">
    <property type="match status" value="1"/>
</dbReference>
<evidence type="ECO:0000256" key="8">
    <source>
        <dbReference type="ARBA" id="ARBA00022840"/>
    </source>
</evidence>
<feature type="binding site" evidence="11">
    <location>
        <position position="121"/>
    </location>
    <ligand>
        <name>ATP</name>
        <dbReference type="ChEBI" id="CHEBI:30616"/>
    </ligand>
</feature>
<keyword evidence="13" id="KW-1185">Reference proteome</keyword>
<dbReference type="NCBIfam" id="TIGR00694">
    <property type="entry name" value="thiM"/>
    <property type="match status" value="1"/>
</dbReference>
<dbReference type="UniPathway" id="UPA00060">
    <property type="reaction ID" value="UER00139"/>
</dbReference>
<accession>A0A830GTE7</accession>
<comment type="cofactor">
    <cofactor evidence="2 11">
        <name>Mg(2+)</name>
        <dbReference type="ChEBI" id="CHEBI:18420"/>
    </cofactor>
</comment>
<keyword evidence="6 11" id="KW-0547">Nucleotide-binding</keyword>
<sequence>MNSIDYWNDLEELRRRKPLIHHLMNFVAMNDAANITLALGASPIMAHAAEEVEELVSIAGALYINIGTLDREWIESMLMAGRAANKNGVPVLLDPVGAGASRLRTETARRILAEVEISIVKGNGGEIMALAGRSGLTKGVDSLGEAEMDVVDLVAREFGATTVATGPVDHVSNLKQRAEVMNGTPMLQLVTGSGCMLGSVMSSFLATSRDPFKAAIEGLVAFEVAAETAVEGSDGPASFKVRLIDEVYKLNKDSFARAKVRIL</sequence>
<evidence type="ECO:0000256" key="6">
    <source>
        <dbReference type="ARBA" id="ARBA00022741"/>
    </source>
</evidence>
<dbReference type="InterPro" id="IPR000417">
    <property type="entry name" value="Hyethyz_kinase"/>
</dbReference>
<dbReference type="GO" id="GO:0000287">
    <property type="term" value="F:magnesium ion binding"/>
    <property type="evidence" value="ECO:0007669"/>
    <property type="project" value="UniProtKB-UniRule"/>
</dbReference>
<dbReference type="GO" id="GO:0009229">
    <property type="term" value="P:thiamine diphosphate biosynthetic process"/>
    <property type="evidence" value="ECO:0007669"/>
    <property type="project" value="UniProtKB-UniRule"/>
</dbReference>
<dbReference type="Pfam" id="PF02110">
    <property type="entry name" value="HK"/>
    <property type="match status" value="1"/>
</dbReference>
<comment type="pathway">
    <text evidence="3 11">Cofactor biosynthesis; thiamine diphosphate biosynthesis; 4-methyl-5-(2-phosphoethyl)-thiazole from 5-(2-hydroxyethyl)-4-methylthiazole: step 1/1.</text>
</comment>
<dbReference type="EC" id="2.7.1.50" evidence="11"/>
<dbReference type="PIRSF" id="PIRSF000513">
    <property type="entry name" value="Thz_kinase"/>
    <property type="match status" value="1"/>
</dbReference>
<evidence type="ECO:0000256" key="9">
    <source>
        <dbReference type="ARBA" id="ARBA00022842"/>
    </source>
</evidence>
<comment type="similarity">
    <text evidence="11">Belongs to the Thz kinase family.</text>
</comment>
<keyword evidence="8 11" id="KW-0067">ATP-binding</keyword>
<evidence type="ECO:0000256" key="11">
    <source>
        <dbReference type="HAMAP-Rule" id="MF_00228"/>
    </source>
</evidence>
<evidence type="ECO:0000313" key="13">
    <source>
        <dbReference type="Proteomes" id="UP000610960"/>
    </source>
</evidence>
<comment type="function">
    <text evidence="11">Catalyzes the phosphorylation of the hydroxyl group of 4-methyl-5-beta-hydroxyethylthiazole (THZ).</text>
</comment>
<dbReference type="GO" id="GO:0005524">
    <property type="term" value="F:ATP binding"/>
    <property type="evidence" value="ECO:0007669"/>
    <property type="project" value="UniProtKB-UniRule"/>
</dbReference>
<keyword evidence="4 11" id="KW-0808">Transferase</keyword>
<proteinExistence type="inferred from homology"/>
<evidence type="ECO:0000256" key="7">
    <source>
        <dbReference type="ARBA" id="ARBA00022777"/>
    </source>
</evidence>
<reference evidence="12" key="1">
    <citation type="journal article" date="2014" name="Int. J. Syst. Evol. Microbiol.">
        <title>Complete genome sequence of Corynebacterium casei LMG S-19264T (=DSM 44701T), isolated from a smear-ripened cheese.</title>
        <authorList>
            <consortium name="US DOE Joint Genome Institute (JGI-PGF)"/>
            <person name="Walter F."/>
            <person name="Albersmeier A."/>
            <person name="Kalinowski J."/>
            <person name="Ruckert C."/>
        </authorList>
    </citation>
    <scope>NUCLEOTIDE SEQUENCE</scope>
    <source>
        <strain evidence="12">JCM 10088</strain>
    </source>
</reference>